<dbReference type="GO" id="GO:0032535">
    <property type="term" value="P:regulation of cellular component size"/>
    <property type="evidence" value="ECO:0007669"/>
    <property type="project" value="UniProtKB-ARBA"/>
</dbReference>
<dbReference type="InterPro" id="IPR001680">
    <property type="entry name" value="WD40_rpt"/>
</dbReference>
<dbReference type="FunFam" id="2.130.10.10:FF:000505">
    <property type="entry name" value="Blast:Protein LST8 homolog"/>
    <property type="match status" value="1"/>
</dbReference>
<dbReference type="GO" id="GO:0005737">
    <property type="term" value="C:cytoplasm"/>
    <property type="evidence" value="ECO:0007669"/>
    <property type="project" value="UniProtKB-SubCell"/>
</dbReference>
<dbReference type="PRINTS" id="PR00320">
    <property type="entry name" value="GPROTEINBRPT"/>
</dbReference>
<dbReference type="PROSITE" id="PS50082">
    <property type="entry name" value="WD_REPEATS_2"/>
    <property type="match status" value="5"/>
</dbReference>
<organism evidence="9">
    <name type="scientific">Phaffia rhodozyma</name>
    <name type="common">Yeast</name>
    <name type="synonym">Xanthophyllomyces dendrorhous</name>
    <dbReference type="NCBI Taxonomy" id="264483"/>
    <lineage>
        <taxon>Eukaryota</taxon>
        <taxon>Fungi</taxon>
        <taxon>Dikarya</taxon>
        <taxon>Basidiomycota</taxon>
        <taxon>Agaricomycotina</taxon>
        <taxon>Tremellomycetes</taxon>
        <taxon>Cystofilobasidiales</taxon>
        <taxon>Mrakiaceae</taxon>
        <taxon>Phaffia</taxon>
    </lineage>
</organism>
<dbReference type="AlphaFoldDB" id="A0A0F7SNN1"/>
<dbReference type="SMART" id="SM00320">
    <property type="entry name" value="WD40"/>
    <property type="match status" value="6"/>
</dbReference>
<comment type="similarity">
    <text evidence="2">Belongs to the WD repeat LST8 family.</text>
</comment>
<dbReference type="PROSITE" id="PS50294">
    <property type="entry name" value="WD_REPEATS_REGION"/>
    <property type="match status" value="3"/>
</dbReference>
<dbReference type="InterPro" id="IPR037588">
    <property type="entry name" value="MLST8"/>
</dbReference>
<accession>A0A0F7SNN1</accession>
<evidence type="ECO:0000256" key="8">
    <source>
        <dbReference type="SAM" id="MobiDB-lite"/>
    </source>
</evidence>
<evidence type="ECO:0000256" key="1">
    <source>
        <dbReference type="ARBA" id="ARBA00004496"/>
    </source>
</evidence>
<evidence type="ECO:0000256" key="5">
    <source>
        <dbReference type="ARBA" id="ARBA00022737"/>
    </source>
</evidence>
<reference evidence="9" key="1">
    <citation type="submission" date="2014-08" db="EMBL/GenBank/DDBJ databases">
        <authorList>
            <person name="Sharma Rahul"/>
            <person name="Thines Marco"/>
        </authorList>
    </citation>
    <scope>NUCLEOTIDE SEQUENCE</scope>
</reference>
<feature type="repeat" description="WD" evidence="7">
    <location>
        <begin position="293"/>
        <end position="334"/>
    </location>
</feature>
<evidence type="ECO:0000313" key="9">
    <source>
        <dbReference type="EMBL" id="CED82190.1"/>
    </source>
</evidence>
<dbReference type="CDD" id="cd00200">
    <property type="entry name" value="WD40"/>
    <property type="match status" value="1"/>
</dbReference>
<dbReference type="GO" id="GO:0051897">
    <property type="term" value="P:positive regulation of phosphatidylinositol 3-kinase/protein kinase B signal transduction"/>
    <property type="evidence" value="ECO:0007669"/>
    <property type="project" value="UniProtKB-ARBA"/>
</dbReference>
<keyword evidence="5" id="KW-0677">Repeat</keyword>
<feature type="region of interest" description="Disordered" evidence="8">
    <location>
        <begin position="1"/>
        <end position="43"/>
    </location>
</feature>
<dbReference type="InterPro" id="IPR015943">
    <property type="entry name" value="WD40/YVTN_repeat-like_dom_sf"/>
</dbReference>
<dbReference type="GO" id="GO:0038203">
    <property type="term" value="P:TORC2 signaling"/>
    <property type="evidence" value="ECO:0007669"/>
    <property type="project" value="UniProtKB-ARBA"/>
</dbReference>
<dbReference type="EMBL" id="LN483124">
    <property type="protein sequence ID" value="CED82190.1"/>
    <property type="molecule type" value="Genomic_DNA"/>
</dbReference>
<comment type="subcellular location">
    <subcellularLocation>
        <location evidence="1">Cytoplasm</location>
    </subcellularLocation>
</comment>
<evidence type="ECO:0000256" key="6">
    <source>
        <dbReference type="ARBA" id="ARBA00074814"/>
    </source>
</evidence>
<dbReference type="PANTHER" id="PTHR19842">
    <property type="entry name" value="G BETA-LIKE PROTEIN GBL"/>
    <property type="match status" value="1"/>
</dbReference>
<feature type="compositionally biased region" description="Polar residues" evidence="8">
    <location>
        <begin position="1"/>
        <end position="10"/>
    </location>
</feature>
<dbReference type="GO" id="GO:0031931">
    <property type="term" value="C:TORC1 complex"/>
    <property type="evidence" value="ECO:0007669"/>
    <property type="project" value="InterPro"/>
</dbReference>
<dbReference type="InterPro" id="IPR020472">
    <property type="entry name" value="WD40_PAC1"/>
</dbReference>
<feature type="repeat" description="WD" evidence="7">
    <location>
        <begin position="208"/>
        <end position="242"/>
    </location>
</feature>
<name>A0A0F7SNN1_PHARH</name>
<keyword evidence="4 7" id="KW-0853">WD repeat</keyword>
<dbReference type="GO" id="GO:0031932">
    <property type="term" value="C:TORC2 complex"/>
    <property type="evidence" value="ECO:0007669"/>
    <property type="project" value="InterPro"/>
</dbReference>
<protein>
    <recommendedName>
        <fullName evidence="6">Protein LST8 homolog</fullName>
    </recommendedName>
</protein>
<sequence length="353" mass="38663">MSMTHQQHPAINQAGGAAGSNNPGGPAASANQPHPPQPPVPQQDLSVILVTGGYDHTIKFWEAWSGICGRTIQNADSKQITRLAISPDKKILAVAGHHHVKLYDIQNPSNNAPLATFEGHTGNITSLAFHCEGKWIVTGSEDGSLKIWDTRTSHIQRNYDHRSPVNDVVIHPNQGELVSCDQDGSVKVWDLAENTCTHELVPDADVPIRSIAIASDGSMLVAGNNKGNVYVWKFEPGSDTDLQPVTMFPAHPGKYITRVLLSPDVKHLATCSSDKRVKIWSTENYEFKLEKTLDDHQRWVWDAAFSADSAYLVTASSDHIARLWELATGEVVRQYTGHHRACLAVALNDINLA</sequence>
<feature type="compositionally biased region" description="Low complexity" evidence="8">
    <location>
        <begin position="12"/>
        <end position="32"/>
    </location>
</feature>
<evidence type="ECO:0000256" key="3">
    <source>
        <dbReference type="ARBA" id="ARBA00022490"/>
    </source>
</evidence>
<evidence type="ECO:0000256" key="2">
    <source>
        <dbReference type="ARBA" id="ARBA00009890"/>
    </source>
</evidence>
<dbReference type="GO" id="GO:0032956">
    <property type="term" value="P:regulation of actin cytoskeleton organization"/>
    <property type="evidence" value="ECO:0007669"/>
    <property type="project" value="TreeGrafter"/>
</dbReference>
<dbReference type="PROSITE" id="PS00678">
    <property type="entry name" value="WD_REPEATS_1"/>
    <property type="match status" value="3"/>
</dbReference>
<evidence type="ECO:0000256" key="7">
    <source>
        <dbReference type="PROSITE-ProRule" id="PRU00221"/>
    </source>
</evidence>
<dbReference type="PANTHER" id="PTHR19842:SF0">
    <property type="entry name" value="TARGET OF RAPAMYCIN COMPLEX SUBUNIT LST8"/>
    <property type="match status" value="1"/>
</dbReference>
<keyword evidence="3" id="KW-0963">Cytoplasm</keyword>
<dbReference type="Pfam" id="PF00400">
    <property type="entry name" value="WD40"/>
    <property type="match status" value="6"/>
</dbReference>
<dbReference type="SUPFAM" id="SSF50978">
    <property type="entry name" value="WD40 repeat-like"/>
    <property type="match status" value="1"/>
</dbReference>
<feature type="repeat" description="WD" evidence="7">
    <location>
        <begin position="158"/>
        <end position="199"/>
    </location>
</feature>
<proteinExistence type="inferred from homology"/>
<dbReference type="Gene3D" id="2.130.10.10">
    <property type="entry name" value="YVTN repeat-like/Quinoprotein amine dehydrogenase"/>
    <property type="match status" value="1"/>
</dbReference>
<feature type="repeat" description="WD" evidence="7">
    <location>
        <begin position="256"/>
        <end position="290"/>
    </location>
</feature>
<feature type="repeat" description="WD" evidence="7">
    <location>
        <begin position="117"/>
        <end position="158"/>
    </location>
</feature>
<dbReference type="InterPro" id="IPR019775">
    <property type="entry name" value="WD40_repeat_CS"/>
</dbReference>
<evidence type="ECO:0000256" key="4">
    <source>
        <dbReference type="ARBA" id="ARBA00022574"/>
    </source>
</evidence>
<dbReference type="InterPro" id="IPR036322">
    <property type="entry name" value="WD40_repeat_dom_sf"/>
</dbReference>